<keyword evidence="2" id="KW-1185">Reference proteome</keyword>
<evidence type="ECO:0000313" key="1">
    <source>
        <dbReference type="EMBL" id="QZD90946.1"/>
    </source>
</evidence>
<evidence type="ECO:0000313" key="2">
    <source>
        <dbReference type="Proteomes" id="UP000824281"/>
    </source>
</evidence>
<protein>
    <submittedName>
        <fullName evidence="1">Nucleotidyltransferase family protein</fullName>
    </submittedName>
</protein>
<dbReference type="RefSeq" id="WP_221426405.1">
    <property type="nucleotide sequence ID" value="NZ_CP081295.1"/>
</dbReference>
<accession>A0ABX8ZQB8</accession>
<dbReference type="Pfam" id="PF14907">
    <property type="entry name" value="NTP_transf_5"/>
    <property type="match status" value="1"/>
</dbReference>
<dbReference type="Proteomes" id="UP000824281">
    <property type="component" value="Chromosome"/>
</dbReference>
<sequence>MTSVPERARIGRALLALCGHRAENALGLSDADWRVLDGLAEDHRLQPFLHGRHERGEIAGIPDSIAHRWREATRANAVTMLSQRRALLQAVDTLAAEGIGCVALKGAALAWTVWPSPVEREMRDIDLLVAEDRAAEAYTALRAAGWQAPDLDAAELSQFAESETHLPPLYSPEGVMCELHAHAWSRPPLPGSPMPVSDDAHFLGHARHSERLDAAIPCAEDMLAHLVVHAACSHLLNVGPMALVDVDLWCARKAIDWPAFWERARHEGFDRPAGLVFALVDRWRRPGFLTESQSPHSIPPELLDEAELLLVQDLDLRKDVSVIASLAAGRIGGRFDQHPLDRAEGAARLGARIGQVATRFVSLAKGFGSAQTRRDGLATARLQKWMEG</sequence>
<dbReference type="InterPro" id="IPR039498">
    <property type="entry name" value="NTP_transf_5"/>
</dbReference>
<dbReference type="EMBL" id="CP081295">
    <property type="protein sequence ID" value="QZD90946.1"/>
    <property type="molecule type" value="Genomic_DNA"/>
</dbReference>
<organism evidence="1 2">
    <name type="scientific">Qipengyuania aurantiaca</name>
    <dbReference type="NCBI Taxonomy" id="2867233"/>
    <lineage>
        <taxon>Bacteria</taxon>
        <taxon>Pseudomonadati</taxon>
        <taxon>Pseudomonadota</taxon>
        <taxon>Alphaproteobacteria</taxon>
        <taxon>Sphingomonadales</taxon>
        <taxon>Erythrobacteraceae</taxon>
        <taxon>Qipengyuania</taxon>
    </lineage>
</organism>
<proteinExistence type="predicted"/>
<name>A0ABX8ZQB8_9SPHN</name>
<gene>
    <name evidence="1" type="ORF">K3148_06065</name>
</gene>
<reference evidence="1 2" key="1">
    <citation type="submission" date="2021-08" db="EMBL/GenBank/DDBJ databases">
        <title>Comparative Genomics Analysis of the Genus Qipengyuania Reveals Extensive Genetic Diversity and Metabolic Versatility, Including the Description of Fifteen Novel Species.</title>
        <authorList>
            <person name="Liu Y."/>
        </authorList>
    </citation>
    <scope>NUCLEOTIDE SEQUENCE [LARGE SCALE GENOMIC DNA]</scope>
    <source>
        <strain evidence="1 2">1NDH13</strain>
    </source>
</reference>